<feature type="domain" description="Ground-like" evidence="2">
    <location>
        <begin position="75"/>
        <end position="146"/>
    </location>
</feature>
<reference evidence="3" key="1">
    <citation type="submission" date="2021-06" db="EMBL/GenBank/DDBJ databases">
        <title>Parelaphostrongylus tenuis whole genome reference sequence.</title>
        <authorList>
            <person name="Garwood T.J."/>
            <person name="Larsen P.A."/>
            <person name="Fountain-Jones N.M."/>
            <person name="Garbe J.R."/>
            <person name="Macchietto M.G."/>
            <person name="Kania S.A."/>
            <person name="Gerhold R.W."/>
            <person name="Richards J.E."/>
            <person name="Wolf T.M."/>
        </authorList>
    </citation>
    <scope>NUCLEOTIDE SEQUENCE</scope>
    <source>
        <strain evidence="3">MNPRO001-30</strain>
        <tissue evidence="3">Meninges</tissue>
    </source>
</reference>
<accession>A0AAD5QGZ0</accession>
<dbReference type="Proteomes" id="UP001196413">
    <property type="component" value="Unassembled WGS sequence"/>
</dbReference>
<evidence type="ECO:0000313" key="3">
    <source>
        <dbReference type="EMBL" id="KAJ1346616.1"/>
    </source>
</evidence>
<organism evidence="3 4">
    <name type="scientific">Parelaphostrongylus tenuis</name>
    <name type="common">Meningeal worm</name>
    <dbReference type="NCBI Taxonomy" id="148309"/>
    <lineage>
        <taxon>Eukaryota</taxon>
        <taxon>Metazoa</taxon>
        <taxon>Ecdysozoa</taxon>
        <taxon>Nematoda</taxon>
        <taxon>Chromadorea</taxon>
        <taxon>Rhabditida</taxon>
        <taxon>Rhabditina</taxon>
        <taxon>Rhabditomorpha</taxon>
        <taxon>Strongyloidea</taxon>
        <taxon>Metastrongylidae</taxon>
        <taxon>Parelaphostrongylus</taxon>
    </lineage>
</organism>
<comment type="caution">
    <text evidence="3">The sequence shown here is derived from an EMBL/GenBank/DDBJ whole genome shotgun (WGS) entry which is preliminary data.</text>
</comment>
<feature type="region of interest" description="Disordered" evidence="1">
    <location>
        <begin position="1"/>
        <end position="78"/>
    </location>
</feature>
<dbReference type="Pfam" id="PF04155">
    <property type="entry name" value="Ground-like"/>
    <property type="match status" value="1"/>
</dbReference>
<dbReference type="InterPro" id="IPR007284">
    <property type="entry name" value="Ground-like_dom"/>
</dbReference>
<gene>
    <name evidence="3" type="primary">GRL-16</name>
    <name evidence="3" type="ORF">KIN20_001477</name>
</gene>
<dbReference type="EMBL" id="JAHQIW010000200">
    <property type="protein sequence ID" value="KAJ1346616.1"/>
    <property type="molecule type" value="Genomic_DNA"/>
</dbReference>
<keyword evidence="4" id="KW-1185">Reference proteome</keyword>
<sequence length="149" mass="16147">MGKAAYQVGPPPVIPPQPAYQGGPPPLQKPITGGVGGAPYQGLQFEPKRPKPGFKQKASPRTNEIDYTNEDGDGGNCEDAELKAVVENALLAEKDNLDAARKIEADASSKFGGRFNSIVSDAEFAYVNWYGKRNCQLRVGTRHTLTWED</sequence>
<evidence type="ECO:0000313" key="4">
    <source>
        <dbReference type="Proteomes" id="UP001196413"/>
    </source>
</evidence>
<evidence type="ECO:0000259" key="2">
    <source>
        <dbReference type="Pfam" id="PF04155"/>
    </source>
</evidence>
<evidence type="ECO:0000256" key="1">
    <source>
        <dbReference type="SAM" id="MobiDB-lite"/>
    </source>
</evidence>
<dbReference type="AlphaFoldDB" id="A0AAD5QGZ0"/>
<feature type="compositionally biased region" description="Acidic residues" evidence="1">
    <location>
        <begin position="67"/>
        <end position="78"/>
    </location>
</feature>
<name>A0AAD5QGZ0_PARTN</name>
<protein>
    <submittedName>
        <fullName evidence="3">Ground-like domain</fullName>
    </submittedName>
</protein>
<proteinExistence type="predicted"/>
<feature type="compositionally biased region" description="Pro residues" evidence="1">
    <location>
        <begin position="9"/>
        <end position="28"/>
    </location>
</feature>